<comment type="similarity">
    <text evidence="1">To endonucleases of group I introns of fungi and phage.</text>
</comment>
<dbReference type="CDD" id="cd10437">
    <property type="entry name" value="GIY-YIG_HE_I-TevI_like"/>
    <property type="match status" value="1"/>
</dbReference>
<dbReference type="InterPro" id="IPR048681">
    <property type="entry name" value="I-TevI_DNA-bd"/>
</dbReference>
<dbReference type="AlphaFoldDB" id="A0A1H0VNR2"/>
<keyword evidence="3" id="KW-1133">Transmembrane helix</keyword>
<dbReference type="STRING" id="94869.SAMN04488529_11828"/>
<protein>
    <submittedName>
        <fullName evidence="5">Group I intron endonuclease</fullName>
    </submittedName>
</protein>
<dbReference type="Pfam" id="PF07460">
    <property type="entry name" value="NUMOD3"/>
    <property type="match status" value="2"/>
</dbReference>
<name>A0A1H0VNR2_9CLOT</name>
<dbReference type="SMART" id="SM00496">
    <property type="entry name" value="IENR2"/>
    <property type="match status" value="3"/>
</dbReference>
<proteinExistence type="predicted"/>
<evidence type="ECO:0000313" key="6">
    <source>
        <dbReference type="Proteomes" id="UP000198597"/>
    </source>
</evidence>
<dbReference type="PROSITE" id="PS50164">
    <property type="entry name" value="GIY_YIG"/>
    <property type="match status" value="1"/>
</dbReference>
<dbReference type="SUPFAM" id="SSF82771">
    <property type="entry name" value="GIY-YIG endonuclease"/>
    <property type="match status" value="1"/>
</dbReference>
<feature type="transmembrane region" description="Helical" evidence="3">
    <location>
        <begin position="6"/>
        <end position="28"/>
    </location>
</feature>
<dbReference type="InterPro" id="IPR003611">
    <property type="entry name" value="NUMOD3"/>
</dbReference>
<dbReference type="InterPro" id="IPR006350">
    <property type="entry name" value="Intron_endoG1"/>
</dbReference>
<keyword evidence="3" id="KW-0472">Membrane</keyword>
<feature type="compositionally biased region" description="Basic and acidic residues" evidence="2">
    <location>
        <begin position="223"/>
        <end position="236"/>
    </location>
</feature>
<dbReference type="SMART" id="SM00465">
    <property type="entry name" value="GIYc"/>
    <property type="match status" value="1"/>
</dbReference>
<keyword evidence="6" id="KW-1185">Reference proteome</keyword>
<dbReference type="GO" id="GO:0004519">
    <property type="term" value="F:endonuclease activity"/>
    <property type="evidence" value="ECO:0007669"/>
    <property type="project" value="UniProtKB-KW"/>
</dbReference>
<evidence type="ECO:0000256" key="2">
    <source>
        <dbReference type="SAM" id="MobiDB-lite"/>
    </source>
</evidence>
<sequence>MLNLLYIYYFILKGLIFIENLIGVYFIVNRTNNKFYVGHSSNIYKRFIAHKSYLRRNIHHCIFLQRAWNKHGESNFDFRVFKICNTIEESILLEQKFIDHCKILYNTSKDANFGGDLISNHPNRTEIIDKIKKSSILYMSTLSSEERAFKFGQPGESNPMFGKNHSEETKNIISIKNRGSSPSNKGKSLEETVGIERATEIKKILSNNAKSKIGDKNPFFNKSHSDKTKQHLSEKMKGRKPPNMKKVIIDNIIYESVTDASRNLSVCPATVIFRIKSKSNNFKSYNYVE</sequence>
<gene>
    <name evidence="5" type="ORF">SAMN04488529_11828</name>
</gene>
<dbReference type="Pfam" id="PF01541">
    <property type="entry name" value="GIY-YIG"/>
    <property type="match status" value="1"/>
</dbReference>
<keyword evidence="5" id="KW-0255">Endonuclease</keyword>
<dbReference type="SUPFAM" id="SSF64496">
    <property type="entry name" value="DNA-binding domain of intron-encoded endonucleases"/>
    <property type="match status" value="2"/>
</dbReference>
<dbReference type="EMBL" id="FNJM01000018">
    <property type="protein sequence ID" value="SDP80242.1"/>
    <property type="molecule type" value="Genomic_DNA"/>
</dbReference>
<dbReference type="Pfam" id="PF20987">
    <property type="entry name" value="I-TevI_DNA-bd"/>
    <property type="match status" value="1"/>
</dbReference>
<accession>A0A1H0VNR2</accession>
<evidence type="ECO:0000313" key="5">
    <source>
        <dbReference type="EMBL" id="SDP80242.1"/>
    </source>
</evidence>
<organism evidence="5 6">
    <name type="scientific">Clostridium gasigenes</name>
    <dbReference type="NCBI Taxonomy" id="94869"/>
    <lineage>
        <taxon>Bacteria</taxon>
        <taxon>Bacillati</taxon>
        <taxon>Bacillota</taxon>
        <taxon>Clostridia</taxon>
        <taxon>Eubacteriales</taxon>
        <taxon>Clostridiaceae</taxon>
        <taxon>Clostridium</taxon>
    </lineage>
</organism>
<dbReference type="Gene3D" id="3.40.1440.10">
    <property type="entry name" value="GIY-YIG endonuclease"/>
    <property type="match status" value="1"/>
</dbReference>
<keyword evidence="5" id="KW-0540">Nuclease</keyword>
<dbReference type="NCBIfam" id="TIGR01453">
    <property type="entry name" value="grpIintron_endo"/>
    <property type="match status" value="1"/>
</dbReference>
<feature type="region of interest" description="Disordered" evidence="2">
    <location>
        <begin position="214"/>
        <end position="241"/>
    </location>
</feature>
<keyword evidence="5" id="KW-0378">Hydrolase</keyword>
<dbReference type="InterPro" id="IPR035901">
    <property type="entry name" value="GIY-YIG_endonuc_sf"/>
</dbReference>
<dbReference type="GO" id="GO:0003677">
    <property type="term" value="F:DNA binding"/>
    <property type="evidence" value="ECO:0007669"/>
    <property type="project" value="InterPro"/>
</dbReference>
<dbReference type="InterPro" id="IPR000305">
    <property type="entry name" value="GIY-YIG_endonuc"/>
</dbReference>
<evidence type="ECO:0000256" key="3">
    <source>
        <dbReference type="SAM" id="Phobius"/>
    </source>
</evidence>
<evidence type="ECO:0000256" key="1">
    <source>
        <dbReference type="ARBA" id="ARBA00010045"/>
    </source>
</evidence>
<evidence type="ECO:0000259" key="4">
    <source>
        <dbReference type="PROSITE" id="PS50164"/>
    </source>
</evidence>
<feature type="domain" description="GIY-YIG" evidence="4">
    <location>
        <begin position="20"/>
        <end position="107"/>
    </location>
</feature>
<dbReference type="Proteomes" id="UP000198597">
    <property type="component" value="Unassembled WGS sequence"/>
</dbReference>
<reference evidence="5 6" key="1">
    <citation type="submission" date="2016-10" db="EMBL/GenBank/DDBJ databases">
        <authorList>
            <person name="de Groot N.N."/>
        </authorList>
    </citation>
    <scope>NUCLEOTIDE SEQUENCE [LARGE SCALE GENOMIC DNA]</scope>
    <source>
        <strain evidence="5 6">DSM 12272</strain>
    </source>
</reference>
<keyword evidence="3" id="KW-0812">Transmembrane</keyword>